<evidence type="ECO:0000256" key="1">
    <source>
        <dbReference type="SAM" id="MobiDB-lite"/>
    </source>
</evidence>
<name>A0A835G058_9POAL</name>
<dbReference type="PANTHER" id="PTHR32133">
    <property type="entry name" value="OS07G0120400 PROTEIN"/>
    <property type="match status" value="1"/>
</dbReference>
<comment type="caution">
    <text evidence="3">The sequence shown here is derived from an EMBL/GenBank/DDBJ whole genome shotgun (WGS) entry which is preliminary data.</text>
</comment>
<evidence type="ECO:0000259" key="2">
    <source>
        <dbReference type="Pfam" id="PF00646"/>
    </source>
</evidence>
<sequence length="380" mass="41677">MKEINAERLGVGRGVHLERARGASPSTTLQQPRTAAAAFSFSSPPPVLPGGARARARRRLGVFGPGTSWAVSGQSAVCWALSGYFNNWPMEAPGRALTTHDGSPPSQLTGDETNLATQFSPRQQTKKAIMAPPPPPLLPELMDELVEESLLRLPLDSPAHLVGAALVCRRWRRLVSGAGFRRRLRAFHRSPPMLGFLCNTLCNNQNSYITHHTHFVPTMTSSCSTHAGDHPGGWRADDARHGRVLLSRRGASGLELMVWDPTTDHLQELPALSWPTYSWKAAVLCASAACDHLDCHLGGPFRVVYIGVGEDGAFSLWSKPVSIELRRFSYTKSVQSVLVGKALYFMFHENNEDGGLGFATAIEHRLYLWSRKDGSKEQSH</sequence>
<dbReference type="Pfam" id="PF00646">
    <property type="entry name" value="F-box"/>
    <property type="match status" value="1"/>
</dbReference>
<feature type="domain" description="F-box" evidence="2">
    <location>
        <begin position="143"/>
        <end position="180"/>
    </location>
</feature>
<feature type="compositionally biased region" description="Polar residues" evidence="1">
    <location>
        <begin position="24"/>
        <end position="33"/>
    </location>
</feature>
<dbReference type="AlphaFoldDB" id="A0A835G058"/>
<keyword evidence="4" id="KW-1185">Reference proteome</keyword>
<dbReference type="InterPro" id="IPR036047">
    <property type="entry name" value="F-box-like_dom_sf"/>
</dbReference>
<accession>A0A835G058</accession>
<evidence type="ECO:0000313" key="3">
    <source>
        <dbReference type="EMBL" id="KAF8783613.1"/>
    </source>
</evidence>
<dbReference type="PANTHER" id="PTHR32133:SF386">
    <property type="entry name" value="F-BOX DOMAIN-CONTAINING PROTEIN"/>
    <property type="match status" value="1"/>
</dbReference>
<proteinExistence type="predicted"/>
<evidence type="ECO:0000313" key="4">
    <source>
        <dbReference type="Proteomes" id="UP000636709"/>
    </source>
</evidence>
<organism evidence="3 4">
    <name type="scientific">Digitaria exilis</name>
    <dbReference type="NCBI Taxonomy" id="1010633"/>
    <lineage>
        <taxon>Eukaryota</taxon>
        <taxon>Viridiplantae</taxon>
        <taxon>Streptophyta</taxon>
        <taxon>Embryophyta</taxon>
        <taxon>Tracheophyta</taxon>
        <taxon>Spermatophyta</taxon>
        <taxon>Magnoliopsida</taxon>
        <taxon>Liliopsida</taxon>
        <taxon>Poales</taxon>
        <taxon>Poaceae</taxon>
        <taxon>PACMAD clade</taxon>
        <taxon>Panicoideae</taxon>
        <taxon>Panicodae</taxon>
        <taxon>Paniceae</taxon>
        <taxon>Anthephorinae</taxon>
        <taxon>Digitaria</taxon>
    </lineage>
</organism>
<dbReference type="Proteomes" id="UP000636709">
    <property type="component" value="Unassembled WGS sequence"/>
</dbReference>
<dbReference type="InterPro" id="IPR001810">
    <property type="entry name" value="F-box_dom"/>
</dbReference>
<dbReference type="SUPFAM" id="SSF81383">
    <property type="entry name" value="F-box domain"/>
    <property type="match status" value="1"/>
</dbReference>
<dbReference type="EMBL" id="JACEFO010000070">
    <property type="protein sequence ID" value="KAF8783613.1"/>
    <property type="molecule type" value="Genomic_DNA"/>
</dbReference>
<protein>
    <recommendedName>
        <fullName evidence="2">F-box domain-containing protein</fullName>
    </recommendedName>
</protein>
<gene>
    <name evidence="3" type="ORF">HU200_000466</name>
</gene>
<reference evidence="3" key="1">
    <citation type="submission" date="2020-07" db="EMBL/GenBank/DDBJ databases">
        <title>Genome sequence and genetic diversity analysis of an under-domesticated orphan crop, white fonio (Digitaria exilis).</title>
        <authorList>
            <person name="Bennetzen J.L."/>
            <person name="Chen S."/>
            <person name="Ma X."/>
            <person name="Wang X."/>
            <person name="Yssel A.E.J."/>
            <person name="Chaluvadi S.R."/>
            <person name="Johnson M."/>
            <person name="Gangashetty P."/>
            <person name="Hamidou F."/>
            <person name="Sanogo M.D."/>
            <person name="Zwaenepoel A."/>
            <person name="Wallace J."/>
            <person name="Van De Peer Y."/>
            <person name="Van Deynze A."/>
        </authorList>
    </citation>
    <scope>NUCLEOTIDE SEQUENCE</scope>
    <source>
        <tissue evidence="3">Leaves</tissue>
    </source>
</reference>
<feature type="region of interest" description="Disordered" evidence="1">
    <location>
        <begin position="17"/>
        <end position="52"/>
    </location>
</feature>